<proteinExistence type="predicted"/>
<evidence type="ECO:0000313" key="2">
    <source>
        <dbReference type="Proteomes" id="UP000182306"/>
    </source>
</evidence>
<gene>
    <name evidence="1" type="ORF">SAMCFNEI73_Ch0905</name>
</gene>
<dbReference type="Proteomes" id="UP000182306">
    <property type="component" value="Chromosome"/>
</dbReference>
<accession>A0A1L3LJG2</accession>
<dbReference type="EMBL" id="CP013107">
    <property type="protein sequence ID" value="APG90227.1"/>
    <property type="molecule type" value="Genomic_DNA"/>
</dbReference>
<dbReference type="AlphaFoldDB" id="A0A1L3LJG2"/>
<evidence type="ECO:0000313" key="1">
    <source>
        <dbReference type="EMBL" id="APG90227.1"/>
    </source>
</evidence>
<keyword evidence="2" id="KW-1185">Reference proteome</keyword>
<reference evidence="1 2" key="1">
    <citation type="submission" date="2015-10" db="EMBL/GenBank/DDBJ databases">
        <title>Genomic differences between typical nodule nitrogen-fixing rhizobial strains and those coming from bean seeds.</title>
        <authorList>
            <person name="Peralta H."/>
            <person name="Aguilar-Vera A."/>
            <person name="Diaz R."/>
            <person name="Mora Y."/>
            <person name="Martinez-Batallar G."/>
            <person name="Salazar E."/>
            <person name="Vargas-Lagunas C."/>
            <person name="Encarnacion S."/>
            <person name="Girard L."/>
            <person name="Mora J."/>
        </authorList>
    </citation>
    <scope>NUCLEOTIDE SEQUENCE [LARGE SCALE GENOMIC DNA]</scope>
    <source>
        <strain evidence="1 2">CFNEI 73</strain>
    </source>
</reference>
<sequence>MKEIPMRKHLLATLVALWAALRTHIAANRRKADAEASWA</sequence>
<name>A0A1L3LJG2_9HYPH</name>
<dbReference type="KEGG" id="same:SAMCFNEI73_Ch0905"/>
<organism evidence="1 2">
    <name type="scientific">Sinorhizobium americanum</name>
    <dbReference type="NCBI Taxonomy" id="194963"/>
    <lineage>
        <taxon>Bacteria</taxon>
        <taxon>Pseudomonadati</taxon>
        <taxon>Pseudomonadota</taxon>
        <taxon>Alphaproteobacteria</taxon>
        <taxon>Hyphomicrobiales</taxon>
        <taxon>Rhizobiaceae</taxon>
        <taxon>Sinorhizobium/Ensifer group</taxon>
        <taxon>Sinorhizobium</taxon>
    </lineage>
</organism>
<protein>
    <submittedName>
        <fullName evidence="1">Uncharacterized protein</fullName>
    </submittedName>
</protein>
<dbReference type="STRING" id="194963.SAMCFNEI73_Ch0905"/>